<dbReference type="InterPro" id="IPR051165">
    <property type="entry name" value="Multifunctional_ANK_Repeat"/>
</dbReference>
<evidence type="ECO:0008006" key="6">
    <source>
        <dbReference type="Google" id="ProtNLM"/>
    </source>
</evidence>
<dbReference type="SMART" id="SM00248">
    <property type="entry name" value="ANK"/>
    <property type="match status" value="5"/>
</dbReference>
<name>M1VVE4_CLAP2</name>
<gene>
    <name evidence="4" type="ORF">CPUR_03070</name>
</gene>
<dbReference type="InterPro" id="IPR036770">
    <property type="entry name" value="Ankyrin_rpt-contain_sf"/>
</dbReference>
<keyword evidence="1" id="KW-0677">Repeat</keyword>
<feature type="repeat" description="ANK" evidence="3">
    <location>
        <begin position="52"/>
        <end position="84"/>
    </location>
</feature>
<dbReference type="AlphaFoldDB" id="M1VVE4"/>
<dbReference type="OrthoDB" id="195446at2759"/>
<evidence type="ECO:0000313" key="5">
    <source>
        <dbReference type="Proteomes" id="UP000016801"/>
    </source>
</evidence>
<dbReference type="InterPro" id="IPR002110">
    <property type="entry name" value="Ankyrin_rpt"/>
</dbReference>
<dbReference type="PANTHER" id="PTHR24123">
    <property type="entry name" value="ANKYRIN REPEAT-CONTAINING"/>
    <property type="match status" value="1"/>
</dbReference>
<dbReference type="VEuPathDB" id="FungiDB:CPUR_03070"/>
<dbReference type="EMBL" id="CAGA01000013">
    <property type="protein sequence ID" value="CCE29377.1"/>
    <property type="molecule type" value="Genomic_DNA"/>
</dbReference>
<evidence type="ECO:0000256" key="3">
    <source>
        <dbReference type="PROSITE-ProRule" id="PRU00023"/>
    </source>
</evidence>
<dbReference type="PROSITE" id="PS50088">
    <property type="entry name" value="ANK_REPEAT"/>
    <property type="match status" value="1"/>
</dbReference>
<dbReference type="PANTHER" id="PTHR24123:SF33">
    <property type="entry name" value="PROTEIN HOS4"/>
    <property type="match status" value="1"/>
</dbReference>
<keyword evidence="2 3" id="KW-0040">ANK repeat</keyword>
<accession>M1VVE4</accession>
<sequence length="478" mass="54638">MAHHAVDEETTDSAIRTLEISRRWGGEIDTDQRKRPYRSGQARLYHVLRMYDESTALHFSVIMGNLRLTEKLLDMGASLKTHCTPVLYEALGSEEFLDRIDYFQDTFEEPGFSVGDMLPLSLAFLQGNSDMCKLLVDRGADRQVMTVYSRGGSRAMSILHFAAADRTTDYRQWQCLFDGYRKYINERCPRGSRCTPLHVALINGCTQGMQIAVESGANKEATNGESRTPLAMGILKIPPKTINDPKRFEEHMVCLRKFVELGGSVNPEGDSLLALAMQVYAGRPSERPHMRQLIYFLLEHHADVHGTIREPYTNVVNELINGIFLDKDNTESQELLKELLSDLVDRGVNLKKPAPGLPSPLRRALSSPKAEPRWFFDFLCENGATIHDDEVDSAFLRWCKMPRLWSTNEYNAWWQHQGQEDEIFLKWCEHLYNAWWWKHVKQISPSAVSRAYEIASKNSQQLHDILTHLPLSAPLDNP</sequence>
<evidence type="ECO:0000313" key="4">
    <source>
        <dbReference type="EMBL" id="CCE29377.1"/>
    </source>
</evidence>
<comment type="caution">
    <text evidence="4">The sequence shown here is derived from an EMBL/GenBank/DDBJ whole genome shotgun (WGS) entry which is preliminary data.</text>
</comment>
<dbReference type="Proteomes" id="UP000016801">
    <property type="component" value="Unassembled WGS sequence"/>
</dbReference>
<dbReference type="HOGENOM" id="CLU_014359_0_0_1"/>
<proteinExistence type="predicted"/>
<evidence type="ECO:0000256" key="2">
    <source>
        <dbReference type="ARBA" id="ARBA00023043"/>
    </source>
</evidence>
<reference evidence="4 5" key="1">
    <citation type="journal article" date="2013" name="PLoS Genet.">
        <title>Plant-symbiotic fungi as chemical engineers: Multi-genome analysis of the Clavicipitaceae reveals dynamics of alkaloid loci.</title>
        <authorList>
            <person name="Schardl C.L."/>
            <person name="Young C.A."/>
            <person name="Hesse U."/>
            <person name="Amyotte S.G."/>
            <person name="Andreeva K."/>
            <person name="Calie P.J."/>
            <person name="Fleetwood D.J."/>
            <person name="Haws D.C."/>
            <person name="Moore N."/>
            <person name="Oeser B."/>
            <person name="Panaccione D.G."/>
            <person name="Schweri K.K."/>
            <person name="Voisey C.R."/>
            <person name="Farman M.L."/>
            <person name="Jaromczyk J.W."/>
            <person name="Roe B.A."/>
            <person name="O'Sullivan D.M."/>
            <person name="Scott B."/>
            <person name="Tudzynski P."/>
            <person name="An Z."/>
            <person name="Arnaoudova E.G."/>
            <person name="Bullock C.T."/>
            <person name="Charlton N.D."/>
            <person name="Chen L."/>
            <person name="Cox M."/>
            <person name="Dinkins R.D."/>
            <person name="Florea S."/>
            <person name="Glenn A.E."/>
            <person name="Gordon A."/>
            <person name="Gueldener U."/>
            <person name="Harris D.R."/>
            <person name="Hollin W."/>
            <person name="Jaromczyk J."/>
            <person name="Johnson R.D."/>
            <person name="Khan A.K."/>
            <person name="Leistner E."/>
            <person name="Leuchtmann A."/>
            <person name="Li C."/>
            <person name="Liu J."/>
            <person name="Liu J."/>
            <person name="Liu M."/>
            <person name="Mace W."/>
            <person name="Machado C."/>
            <person name="Nagabhyru P."/>
            <person name="Pan J."/>
            <person name="Schmid J."/>
            <person name="Sugawara K."/>
            <person name="Steiner U."/>
            <person name="Takach J.E."/>
            <person name="Tanaka E."/>
            <person name="Webb J.S."/>
            <person name="Wilson E.V."/>
            <person name="Wiseman J.L."/>
            <person name="Yoshida R."/>
            <person name="Zeng Z."/>
        </authorList>
    </citation>
    <scope>NUCLEOTIDE SEQUENCE [LARGE SCALE GENOMIC DNA]</scope>
    <source>
        <strain evidence="4 5">20.1</strain>
    </source>
</reference>
<keyword evidence="5" id="KW-1185">Reference proteome</keyword>
<evidence type="ECO:0000256" key="1">
    <source>
        <dbReference type="ARBA" id="ARBA00022737"/>
    </source>
</evidence>
<dbReference type="PROSITE" id="PS50297">
    <property type="entry name" value="ANK_REP_REGION"/>
    <property type="match status" value="1"/>
</dbReference>
<dbReference type="STRING" id="1111077.M1VVE4"/>
<organism evidence="4 5">
    <name type="scientific">Claviceps purpurea (strain 20.1)</name>
    <name type="common">Ergot fungus</name>
    <name type="synonym">Sphacelia segetum</name>
    <dbReference type="NCBI Taxonomy" id="1111077"/>
    <lineage>
        <taxon>Eukaryota</taxon>
        <taxon>Fungi</taxon>
        <taxon>Dikarya</taxon>
        <taxon>Ascomycota</taxon>
        <taxon>Pezizomycotina</taxon>
        <taxon>Sordariomycetes</taxon>
        <taxon>Hypocreomycetidae</taxon>
        <taxon>Hypocreales</taxon>
        <taxon>Clavicipitaceae</taxon>
        <taxon>Claviceps</taxon>
    </lineage>
</organism>
<dbReference type="Gene3D" id="1.25.40.20">
    <property type="entry name" value="Ankyrin repeat-containing domain"/>
    <property type="match status" value="2"/>
</dbReference>
<protein>
    <recommendedName>
        <fullName evidence="6">Ankyrin</fullName>
    </recommendedName>
</protein>
<dbReference type="SUPFAM" id="SSF48403">
    <property type="entry name" value="Ankyrin repeat"/>
    <property type="match status" value="1"/>
</dbReference>